<feature type="region of interest" description="Disordered" evidence="1">
    <location>
        <begin position="103"/>
        <end position="147"/>
    </location>
</feature>
<dbReference type="EMBL" id="FLMQ01000045">
    <property type="protein sequence ID" value="SBP87056.1"/>
    <property type="molecule type" value="Genomic_DNA"/>
</dbReference>
<protein>
    <recommendedName>
        <fullName evidence="4">Alginate regulatory protein AlgP</fullName>
    </recommendedName>
</protein>
<name>A0A238D1B1_THIDL</name>
<dbReference type="NCBIfam" id="NF043076">
    <property type="entry name" value="PHA_gran_PhaM"/>
    <property type="match status" value="1"/>
</dbReference>
<dbReference type="InterPro" id="IPR050026">
    <property type="entry name" value="PHA_gran_PhaM_N"/>
</dbReference>
<reference evidence="2 3" key="1">
    <citation type="submission" date="2016-06" db="EMBL/GenBank/DDBJ databases">
        <authorList>
            <person name="Kjaerup R.B."/>
            <person name="Dalgaard T.S."/>
            <person name="Juul-Madsen H.R."/>
        </authorList>
    </citation>
    <scope>NUCLEOTIDE SEQUENCE [LARGE SCALE GENOMIC DNA]</scope>
    <source>
        <strain evidence="2 3">DSM 16361</strain>
    </source>
</reference>
<gene>
    <name evidence="2" type="ORF">THIARS_50304</name>
</gene>
<feature type="region of interest" description="Disordered" evidence="1">
    <location>
        <begin position="164"/>
        <end position="228"/>
    </location>
</feature>
<evidence type="ECO:0000256" key="1">
    <source>
        <dbReference type="SAM" id="MobiDB-lite"/>
    </source>
</evidence>
<evidence type="ECO:0000313" key="3">
    <source>
        <dbReference type="Proteomes" id="UP000214566"/>
    </source>
</evidence>
<dbReference type="AlphaFoldDB" id="A0A238D1B1"/>
<dbReference type="RefSeq" id="WP_094159445.1">
    <property type="nucleotide sequence ID" value="NZ_LT592170.1"/>
</dbReference>
<accession>A0A238D1B1</accession>
<dbReference type="OrthoDB" id="8566581at2"/>
<sequence length="228" mass="23658">MNPYAQGHAIPGMEFFQSMLKGAGLPTGFASWMAPTMDPQELEQKITELKAVLQWLEANARLTQATIQALEVQRMTLAALKSMNVDLGDLAGRMAEAMQAGAQDMAASSAAEPEARAGEASSPAPDAETAAKAASGPASPLPGMMDPMQWWNAVSQQFSQVATQALRESPWPMPESSDVGAGAEEQAGTPRAARPAAHKTAAKPAGKTASRKAPGSASGAKGSKPTRT</sequence>
<dbReference type="Proteomes" id="UP000214566">
    <property type="component" value="Unassembled WGS sequence"/>
</dbReference>
<keyword evidence="3" id="KW-1185">Reference proteome</keyword>
<proteinExistence type="predicted"/>
<evidence type="ECO:0000313" key="2">
    <source>
        <dbReference type="EMBL" id="SBP87056.1"/>
    </source>
</evidence>
<feature type="compositionally biased region" description="Low complexity" evidence="1">
    <location>
        <begin position="103"/>
        <end position="134"/>
    </location>
</feature>
<evidence type="ECO:0008006" key="4">
    <source>
        <dbReference type="Google" id="ProtNLM"/>
    </source>
</evidence>
<organism evidence="2 3">
    <name type="scientific">Thiomonas delicata</name>
    <name type="common">Thiomonas cuprina</name>
    <dbReference type="NCBI Taxonomy" id="364030"/>
    <lineage>
        <taxon>Bacteria</taxon>
        <taxon>Pseudomonadati</taxon>
        <taxon>Pseudomonadota</taxon>
        <taxon>Betaproteobacteria</taxon>
        <taxon>Burkholderiales</taxon>
        <taxon>Thiomonas</taxon>
    </lineage>
</organism>